<dbReference type="Gene3D" id="2.60.40.10">
    <property type="entry name" value="Immunoglobulins"/>
    <property type="match status" value="1"/>
</dbReference>
<keyword evidence="9" id="KW-0614">Plasmid</keyword>
<comment type="catalytic activity">
    <reaction evidence="1">
        <text>Hydrolysis of terminal, non-reducing beta-D-glucosyl residues with release of beta-D-glucose.</text>
        <dbReference type="EC" id="3.2.1.21"/>
    </reaction>
</comment>
<dbReference type="SUPFAM" id="SSF51445">
    <property type="entry name" value="(Trans)glycosidases"/>
    <property type="match status" value="1"/>
</dbReference>
<dbReference type="PANTHER" id="PTHR30620">
    <property type="entry name" value="PERIPLASMIC BETA-GLUCOSIDASE-RELATED"/>
    <property type="match status" value="1"/>
</dbReference>
<dbReference type="GO" id="GO:0008422">
    <property type="term" value="F:beta-glucosidase activity"/>
    <property type="evidence" value="ECO:0007669"/>
    <property type="project" value="UniProtKB-EC"/>
</dbReference>
<dbReference type="SUPFAM" id="SSF52279">
    <property type="entry name" value="Beta-D-glucan exohydrolase, C-terminal domain"/>
    <property type="match status" value="1"/>
</dbReference>
<feature type="domain" description="Fibronectin type III-like" evidence="8">
    <location>
        <begin position="654"/>
        <end position="724"/>
    </location>
</feature>
<evidence type="ECO:0000256" key="4">
    <source>
        <dbReference type="ARBA" id="ARBA00022729"/>
    </source>
</evidence>
<dbReference type="GO" id="GO:0009251">
    <property type="term" value="P:glucan catabolic process"/>
    <property type="evidence" value="ECO:0007669"/>
    <property type="project" value="TreeGrafter"/>
</dbReference>
<dbReference type="Proteomes" id="UP001348817">
    <property type="component" value="Plasmid pFA1"/>
</dbReference>
<dbReference type="InterPro" id="IPR036962">
    <property type="entry name" value="Glyco_hydro_3_N_sf"/>
</dbReference>
<organism evidence="9 10">
    <name type="scientific">Fulvitalea axinellae</name>
    <dbReference type="NCBI Taxonomy" id="1182444"/>
    <lineage>
        <taxon>Bacteria</taxon>
        <taxon>Pseudomonadati</taxon>
        <taxon>Bacteroidota</taxon>
        <taxon>Cytophagia</taxon>
        <taxon>Cytophagales</taxon>
        <taxon>Persicobacteraceae</taxon>
        <taxon>Fulvitalea</taxon>
    </lineage>
</organism>
<dbReference type="Gene3D" id="3.40.50.1700">
    <property type="entry name" value="Glycoside hydrolase family 3 C-terminal domain"/>
    <property type="match status" value="1"/>
</dbReference>
<dbReference type="AlphaFoldDB" id="A0AAU9D1V2"/>
<dbReference type="InterPro" id="IPR002772">
    <property type="entry name" value="Glyco_hydro_3_C"/>
</dbReference>
<dbReference type="PRINTS" id="PR00133">
    <property type="entry name" value="GLHYDRLASE3"/>
</dbReference>
<geneLocation type="plasmid" evidence="9 10">
    <name>pFA1</name>
</geneLocation>
<evidence type="ECO:0000256" key="6">
    <source>
        <dbReference type="ARBA" id="ARBA00023295"/>
    </source>
</evidence>
<gene>
    <name evidence="9" type="primary">bglX</name>
    <name evidence="9" type="ORF">FUAX_40640</name>
</gene>
<reference evidence="9 10" key="1">
    <citation type="submission" date="2021-12" db="EMBL/GenBank/DDBJ databases">
        <title>Genome sequencing of bacteria with rrn-lacking chromosome and rrn-plasmid.</title>
        <authorList>
            <person name="Anda M."/>
            <person name="Iwasaki W."/>
        </authorList>
    </citation>
    <scope>NUCLEOTIDE SEQUENCE [LARGE SCALE GENOMIC DNA]</scope>
    <source>
        <strain evidence="9 10">DSM 100852</strain>
        <plasmid evidence="9 10">pFA1</plasmid>
    </source>
</reference>
<keyword evidence="4" id="KW-0732">Signal</keyword>
<evidence type="ECO:0000256" key="1">
    <source>
        <dbReference type="ARBA" id="ARBA00000448"/>
    </source>
</evidence>
<dbReference type="Pfam" id="PF14310">
    <property type="entry name" value="Fn3-like"/>
    <property type="match status" value="1"/>
</dbReference>
<accession>A0AAU9D1V2</accession>
<dbReference type="PANTHER" id="PTHR30620:SF16">
    <property type="entry name" value="LYSOSOMAL BETA GLUCOSIDASE"/>
    <property type="match status" value="1"/>
</dbReference>
<evidence type="ECO:0000256" key="2">
    <source>
        <dbReference type="ARBA" id="ARBA00005336"/>
    </source>
</evidence>
<protein>
    <recommendedName>
        <fullName evidence="3">beta-glucosidase</fullName>
        <ecNumber evidence="3">3.2.1.21</ecNumber>
    </recommendedName>
</protein>
<dbReference type="KEGG" id="fax:FUAX_40640"/>
<dbReference type="Pfam" id="PF01915">
    <property type="entry name" value="Glyco_hydro_3_C"/>
    <property type="match status" value="1"/>
</dbReference>
<dbReference type="EMBL" id="AP025315">
    <property type="protein sequence ID" value="BDD11632.1"/>
    <property type="molecule type" value="Genomic_DNA"/>
</dbReference>
<proteinExistence type="inferred from homology"/>
<dbReference type="Pfam" id="PF00933">
    <property type="entry name" value="Glyco_hydro_3"/>
    <property type="match status" value="1"/>
</dbReference>
<dbReference type="InterPro" id="IPR036881">
    <property type="entry name" value="Glyco_hydro_3_C_sf"/>
</dbReference>
<evidence type="ECO:0000256" key="5">
    <source>
        <dbReference type="ARBA" id="ARBA00022801"/>
    </source>
</evidence>
<name>A0AAU9D1V2_9BACT</name>
<evidence type="ECO:0000256" key="3">
    <source>
        <dbReference type="ARBA" id="ARBA00012744"/>
    </source>
</evidence>
<dbReference type="FunFam" id="3.40.50.1700:FF:000009">
    <property type="entry name" value="Periplasmic beta-glucosidase"/>
    <property type="match status" value="1"/>
</dbReference>
<dbReference type="InterPro" id="IPR001764">
    <property type="entry name" value="Glyco_hydro_3_N"/>
</dbReference>
<evidence type="ECO:0000313" key="9">
    <source>
        <dbReference type="EMBL" id="BDD11632.1"/>
    </source>
</evidence>
<evidence type="ECO:0000259" key="8">
    <source>
        <dbReference type="SMART" id="SM01217"/>
    </source>
</evidence>
<dbReference type="PROSITE" id="PS00775">
    <property type="entry name" value="GLYCOSYL_HYDROL_F3"/>
    <property type="match status" value="1"/>
</dbReference>
<keyword evidence="10" id="KW-1185">Reference proteome</keyword>
<evidence type="ECO:0000256" key="7">
    <source>
        <dbReference type="RuleBase" id="RU361161"/>
    </source>
</evidence>
<evidence type="ECO:0000313" key="10">
    <source>
        <dbReference type="Proteomes" id="UP001348817"/>
    </source>
</evidence>
<dbReference type="SMART" id="SM01217">
    <property type="entry name" value="Fn3_like"/>
    <property type="match status" value="1"/>
</dbReference>
<comment type="similarity">
    <text evidence="2 7">Belongs to the glycosyl hydrolase 3 family.</text>
</comment>
<dbReference type="Gene3D" id="3.20.20.300">
    <property type="entry name" value="Glycoside hydrolase, family 3, N-terminal domain"/>
    <property type="match status" value="1"/>
</dbReference>
<dbReference type="InterPro" id="IPR051915">
    <property type="entry name" value="Cellulose_Degrad_GH3"/>
</dbReference>
<dbReference type="EC" id="3.2.1.21" evidence="3"/>
<keyword evidence="5 7" id="KW-0378">Hydrolase</keyword>
<dbReference type="InterPro" id="IPR019800">
    <property type="entry name" value="Glyco_hydro_3_AS"/>
</dbReference>
<sequence length="731" mass="81306">MKHRLLLLLVFLYSGMLFGQNLESEKYKDPDLSVEERVNDLLSKMTMREKVMQLTQSTAGKNNNVNNIGERVKKMDPMIGSLIYFDMDPKVRNAIQRKAVEESRLGIPIIFGQDVIHGYRSIYPIPLAQASSFNPGLSEKASAMAAREAYLSGVNWTFSPMIDVSRDPRWGRVAECYGEDPYVIGIFAEGAVKGYQGDDLSAPNTIAACLKHFIGYGVSEGGRDYHYTDISKQALWETYLPPYEAGVKAGVATLMSSFNDISGVPATANSYILRDILKEKWGHDGFVVSDWKAVAQLKNQGVAKDDKEAGLKAFMAGVEMCMVDGIYDEHLEDLVNEGKVPADILDDAVKRVLRIKFRLGLFDNPYCPELPEKKRYLTKEDKALCEEMAAESMVLLKNKDNTLPLKKGVTVALIGPMANEQEHLLGSWHDLGKAKDVTSIYTAFKKKHRGKVKYAKGCDFKGNDRSGFADAIATAKASDAVVVCVGEMNDMNGENASRSTIKLSGIQEDLVLEMIKTGKPVVVVLATGRPIELQRIEPKANAIMQMWQPGIRGAEALVDLLSGKKNPSGKLAMTFPRTTGQIPVYYNMRQAARLSWGGQYQDISTKPMYWFGHGLSYTNFEYGTPVADKLKFKRNDVITVTVDVKNAGNMAGKETVIWYVTDPACSISRPMKEVKFFEKKMLPSGGTERYSFVINPWRDLSYVNDTGKRFLEAGEYIITVGGKEVKLELLD</sequence>
<dbReference type="RefSeq" id="WP_338394762.1">
    <property type="nucleotide sequence ID" value="NZ_AP025315.1"/>
</dbReference>
<dbReference type="InterPro" id="IPR017853">
    <property type="entry name" value="GH"/>
</dbReference>
<dbReference type="InterPro" id="IPR026891">
    <property type="entry name" value="Fn3-like"/>
</dbReference>
<keyword evidence="6 7" id="KW-0326">Glycosidase</keyword>
<dbReference type="InterPro" id="IPR013783">
    <property type="entry name" value="Ig-like_fold"/>
</dbReference>